<feature type="compositionally biased region" description="Basic and acidic residues" evidence="7">
    <location>
        <begin position="64"/>
        <end position="86"/>
    </location>
</feature>
<feature type="transmembrane region" description="Helical" evidence="8">
    <location>
        <begin position="118"/>
        <end position="141"/>
    </location>
</feature>
<dbReference type="Proteomes" id="UP001166052">
    <property type="component" value="Unassembled WGS sequence"/>
</dbReference>
<organism evidence="9 10">
    <name type="scientific">Polypterus senegalus</name>
    <name type="common">Senegal bichir</name>
    <dbReference type="NCBI Taxonomy" id="55291"/>
    <lineage>
        <taxon>Eukaryota</taxon>
        <taxon>Metazoa</taxon>
        <taxon>Chordata</taxon>
        <taxon>Craniata</taxon>
        <taxon>Vertebrata</taxon>
        <taxon>Euteleostomi</taxon>
        <taxon>Actinopterygii</taxon>
        <taxon>Polypteriformes</taxon>
        <taxon>Polypteridae</taxon>
        <taxon>Polypterus</taxon>
    </lineage>
</organism>
<keyword evidence="4 8" id="KW-0812">Transmembrane</keyword>
<reference evidence="9" key="1">
    <citation type="journal article" date="2021" name="Cell">
        <title>Tracing the genetic footprints of vertebrate landing in non-teleost ray-finned fishes.</title>
        <authorList>
            <person name="Bi X."/>
            <person name="Wang K."/>
            <person name="Yang L."/>
            <person name="Pan H."/>
            <person name="Jiang H."/>
            <person name="Wei Q."/>
            <person name="Fang M."/>
            <person name="Yu H."/>
            <person name="Zhu C."/>
            <person name="Cai Y."/>
            <person name="He Y."/>
            <person name="Gan X."/>
            <person name="Zeng H."/>
            <person name="Yu D."/>
            <person name="Zhu Y."/>
            <person name="Jiang H."/>
            <person name="Qiu Q."/>
            <person name="Yang H."/>
            <person name="Zhang Y.E."/>
            <person name="Wang W."/>
            <person name="Zhu M."/>
            <person name="He S."/>
            <person name="Zhang G."/>
        </authorList>
    </citation>
    <scope>NUCLEOTIDE SEQUENCE</scope>
    <source>
        <strain evidence="9">Bchr_001</strain>
    </source>
</reference>
<comment type="caution">
    <text evidence="9">The sequence shown here is derived from an EMBL/GenBank/DDBJ whole genome shotgun (WGS) entry which is preliminary data.</text>
</comment>
<dbReference type="InterPro" id="IPR009231">
    <property type="entry name" value="Chloride_chnl_CLIC-like"/>
</dbReference>
<dbReference type="EMBL" id="JAAWVN010008517">
    <property type="protein sequence ID" value="MBN3290495.1"/>
    <property type="molecule type" value="Genomic_DNA"/>
</dbReference>
<keyword evidence="5 8" id="KW-1133">Transmembrane helix</keyword>
<name>A0ABS2YUN9_POLSE</name>
<accession>A0ABS2YUN9</accession>
<keyword evidence="10" id="KW-1185">Reference proteome</keyword>
<dbReference type="Pfam" id="PF05934">
    <property type="entry name" value="MCLC"/>
    <property type="match status" value="1"/>
</dbReference>
<evidence type="ECO:0000256" key="4">
    <source>
        <dbReference type="ARBA" id="ARBA00022692"/>
    </source>
</evidence>
<evidence type="ECO:0000256" key="1">
    <source>
        <dbReference type="ARBA" id="ARBA00004141"/>
    </source>
</evidence>
<proteinExistence type="inferred from homology"/>
<gene>
    <name evidence="9" type="primary">Clcc1</name>
    <name evidence="9" type="ORF">GTO92_0015117</name>
</gene>
<evidence type="ECO:0000256" key="3">
    <source>
        <dbReference type="ARBA" id="ARBA00015571"/>
    </source>
</evidence>
<sequence>MKTLLDCMTSDYEFVERACDEIHFRFKPHSNETSKQHYGGLFDVQPATLMKSSSSSVLNVGHESPSKRSETIKDKPAESQHGLRESQKVVCVNTSSRKTMRSENKDMPGYLSIGTKKAVALANSVIMVPIKYMAQVLNFFMLALHKYLSAEILILVLVALVLALLVLLHFDMRIMRTGFLIYAMLLLVRGQLIENDSANCTEKANYNSTWRILQKPRKNETQGMIKGRRCSPVFQRHVAKLLEDVLDLGLPSPGGMNVVYHAEVRLPRRSVLHINKVLKEEERMAPEVMDEILSEIQVIFTTYKYGAWVSQFENTFGDELDKLLTVRSKNLFQCCGMVISIVNENMKYCM</sequence>
<feature type="non-terminal residue" evidence="9">
    <location>
        <position position="1"/>
    </location>
</feature>
<protein>
    <recommendedName>
        <fullName evidence="3">Chloride channel CLIC-like protein 1</fullName>
    </recommendedName>
</protein>
<evidence type="ECO:0000256" key="7">
    <source>
        <dbReference type="SAM" id="MobiDB-lite"/>
    </source>
</evidence>
<feature type="non-terminal residue" evidence="9">
    <location>
        <position position="350"/>
    </location>
</feature>
<evidence type="ECO:0000313" key="9">
    <source>
        <dbReference type="EMBL" id="MBN3290495.1"/>
    </source>
</evidence>
<evidence type="ECO:0000256" key="8">
    <source>
        <dbReference type="SAM" id="Phobius"/>
    </source>
</evidence>
<dbReference type="PANTHER" id="PTHR34093:SF1">
    <property type="entry name" value="CHLORIDE CHANNEL CLIC-LIKE PROTEIN 1"/>
    <property type="match status" value="1"/>
</dbReference>
<comment type="subcellular location">
    <subcellularLocation>
        <location evidence="1">Membrane</location>
        <topology evidence="1">Multi-pass membrane protein</topology>
    </subcellularLocation>
</comment>
<evidence type="ECO:0000256" key="5">
    <source>
        <dbReference type="ARBA" id="ARBA00022989"/>
    </source>
</evidence>
<keyword evidence="6 8" id="KW-0472">Membrane</keyword>
<dbReference type="PANTHER" id="PTHR34093">
    <property type="entry name" value="CHLORIDE CHANNEL CLIC-LIKE PROTEIN 1"/>
    <property type="match status" value="1"/>
</dbReference>
<evidence type="ECO:0000256" key="2">
    <source>
        <dbReference type="ARBA" id="ARBA00005944"/>
    </source>
</evidence>
<comment type="similarity">
    <text evidence="2">Belongs to the chloride channel MCLC family.</text>
</comment>
<evidence type="ECO:0000313" key="10">
    <source>
        <dbReference type="Proteomes" id="UP001166052"/>
    </source>
</evidence>
<feature type="region of interest" description="Disordered" evidence="7">
    <location>
        <begin position="55"/>
        <end position="86"/>
    </location>
</feature>
<evidence type="ECO:0000256" key="6">
    <source>
        <dbReference type="ARBA" id="ARBA00023136"/>
    </source>
</evidence>
<feature type="transmembrane region" description="Helical" evidence="8">
    <location>
        <begin position="147"/>
        <end position="167"/>
    </location>
</feature>